<dbReference type="EMBL" id="JAXLPB010000002">
    <property type="protein sequence ID" value="MDY8108858.1"/>
    <property type="molecule type" value="Genomic_DNA"/>
</dbReference>
<protein>
    <recommendedName>
        <fullName evidence="1">PD-(D/E)XK nuclease-like domain-containing protein</fullName>
    </recommendedName>
</protein>
<gene>
    <name evidence="2" type="ORF">U0C82_06830</name>
</gene>
<keyword evidence="3" id="KW-1185">Reference proteome</keyword>
<evidence type="ECO:0000313" key="2">
    <source>
        <dbReference type="EMBL" id="MDY8108858.1"/>
    </source>
</evidence>
<dbReference type="RefSeq" id="WP_322186327.1">
    <property type="nucleotide sequence ID" value="NZ_JAXLPB010000002.1"/>
</dbReference>
<accession>A0ABU5I1K9</accession>
<evidence type="ECO:0000259" key="1">
    <source>
        <dbReference type="Pfam" id="PF20796"/>
    </source>
</evidence>
<evidence type="ECO:0000313" key="3">
    <source>
        <dbReference type="Proteomes" id="UP001294412"/>
    </source>
</evidence>
<reference evidence="2 3" key="1">
    <citation type="submission" date="2023-12" db="EMBL/GenBank/DDBJ databases">
        <title>Description of Novel Strain Fulvimarina sp. 2208YS6-2-32 isolated from Uroteuthis (Photololigo) edulis.</title>
        <authorList>
            <person name="Park J.-S."/>
        </authorList>
    </citation>
    <scope>NUCLEOTIDE SEQUENCE [LARGE SCALE GENOMIC DNA]</scope>
    <source>
        <strain evidence="2 3">2208YS6-2-32</strain>
    </source>
</reference>
<proteinExistence type="predicted"/>
<dbReference type="Proteomes" id="UP001294412">
    <property type="component" value="Unassembled WGS sequence"/>
</dbReference>
<dbReference type="InterPro" id="IPR048822">
    <property type="entry name" value="PDDEXK_13"/>
</dbReference>
<sequence>MRTEPFFAPTPIPDEFAETIPLIPAEILRQHQCQESNDTRFTAAARLLQSLWRQDQNLTIGRHRSRSGETRQIGSRLTFAAGRAGANFLDPAVASLVRRELVYREIGACIDADRLFRNLLSSMPLVFNLFGPLKRDPELATRVLRLVLPGFTGTVTKVLFEHSPGRGNPAFSADYTAADALVRYRTENGRRGFVFVEQKYTETLQETTQPTRPHLDKLSEQSGLFKDPRAASLRANPCQQLWREHLVAASAIQRGLYDEGSFIVIAPRLNWHAQNGISAYARHLKKPEVQQPAFTGIFLERFIEAIGTAGEPDYAQRLYQRYCDFARIDQMIDAYLDAEDQAGIDLLTTPVSSVPSTEMPTITAG</sequence>
<name>A0ABU5I1K9_9HYPH</name>
<comment type="caution">
    <text evidence="2">The sequence shown here is derived from an EMBL/GenBank/DDBJ whole genome shotgun (WGS) entry which is preliminary data.</text>
</comment>
<dbReference type="Pfam" id="PF20796">
    <property type="entry name" value="PDDEXK_13"/>
    <property type="match status" value="1"/>
</dbReference>
<organism evidence="2 3">
    <name type="scientific">Fulvimarina uroteuthidis</name>
    <dbReference type="NCBI Taxonomy" id="3098149"/>
    <lineage>
        <taxon>Bacteria</taxon>
        <taxon>Pseudomonadati</taxon>
        <taxon>Pseudomonadota</taxon>
        <taxon>Alphaproteobacteria</taxon>
        <taxon>Hyphomicrobiales</taxon>
        <taxon>Aurantimonadaceae</taxon>
        <taxon>Fulvimarina</taxon>
    </lineage>
</organism>
<feature type="domain" description="PD-(D/E)XK nuclease-like" evidence="1">
    <location>
        <begin position="37"/>
        <end position="324"/>
    </location>
</feature>